<dbReference type="PANTHER" id="PTHR47481">
    <property type="match status" value="1"/>
</dbReference>
<dbReference type="PANTHER" id="PTHR47481:SF22">
    <property type="entry name" value="RETROTRANSPOSON GAG DOMAIN-CONTAINING PROTEIN"/>
    <property type="match status" value="1"/>
</dbReference>
<feature type="region of interest" description="Disordered" evidence="1">
    <location>
        <begin position="231"/>
        <end position="273"/>
    </location>
</feature>
<dbReference type="AlphaFoldDB" id="A0A1U7YP61"/>
<evidence type="ECO:0000256" key="1">
    <source>
        <dbReference type="SAM" id="MobiDB-lite"/>
    </source>
</evidence>
<dbReference type="eggNOG" id="KOG0017">
    <property type="taxonomic scope" value="Eukaryota"/>
</dbReference>
<reference evidence="4" key="1">
    <citation type="submission" date="2025-08" db="UniProtKB">
        <authorList>
            <consortium name="RefSeq"/>
        </authorList>
    </citation>
    <scope>IDENTIFICATION</scope>
</reference>
<keyword evidence="3" id="KW-1185">Reference proteome</keyword>
<feature type="compositionally biased region" description="Polar residues" evidence="1">
    <location>
        <begin position="231"/>
        <end position="249"/>
    </location>
</feature>
<evidence type="ECO:0000259" key="2">
    <source>
        <dbReference type="Pfam" id="PF22936"/>
    </source>
</evidence>
<dbReference type="InParanoid" id="A0A1U7YP61"/>
<dbReference type="RefSeq" id="XP_010241784.1">
    <property type="nucleotide sequence ID" value="XM_010243482.1"/>
</dbReference>
<accession>A0A1U7YP61</accession>
<protein>
    <submittedName>
        <fullName evidence="4">Uncharacterized protein LOC104586305</fullName>
    </submittedName>
</protein>
<dbReference type="OMA" id="TISAPIC"/>
<dbReference type="GeneID" id="104586305"/>
<dbReference type="OrthoDB" id="1912561at2759"/>
<feature type="domain" description="Retrovirus-related Pol polyprotein from transposon TNT 1-94-like beta-barrel" evidence="2">
    <location>
        <begin position="322"/>
        <end position="398"/>
    </location>
</feature>
<dbReference type="Pfam" id="PF22936">
    <property type="entry name" value="Pol_BBD"/>
    <property type="match status" value="1"/>
</dbReference>
<dbReference type="Pfam" id="PF14223">
    <property type="entry name" value="Retrotran_gag_2"/>
    <property type="match status" value="1"/>
</dbReference>
<dbReference type="InterPro" id="IPR054722">
    <property type="entry name" value="PolX-like_BBD"/>
</dbReference>
<gene>
    <name evidence="4" type="primary">LOC104586305</name>
</gene>
<sequence length="426" mass="47108">MAFTFSSSSSSVSSAQSPFGNLSNLILVKLDKHNFLLWRAQYQQLLEGLHLFGYLDGSVPCPPMNVTTKKDGVVTSSINLDYLNWRTQDKPLLSWLLTALKEEALATVVGCSTSHEAWSTLCRVYASPSRARLMQIKHDLHHLNKGSKSMTDNFHKVKSLSDSLATVGHPLHIDDIILYTIGGLSSEYDSLVTAITTKTDEISIDELHGILLQHGLRLERQSSCSDITPQANTAMHKSQQPQDRPFSNTRGRGRGRGRDRSPNALGFGSSSPKVTCQVCGKIGHSALSCFHRFDLAFQASNSPTNSKALSATHTIDTTDNDWYPDMGGTHHLTSDLSNLSIHNPYHGNDKIAVGNDTSLDIYHIGNTVLHTPICSFHLKNILHVPAITKNLLFVRQFCHDNDVVFEFTDFGFTVKDKHQRTPLAST</sequence>
<name>A0A1U7YP61_NELNU</name>
<organism evidence="3 4">
    <name type="scientific">Nelumbo nucifera</name>
    <name type="common">Sacred lotus</name>
    <dbReference type="NCBI Taxonomy" id="4432"/>
    <lineage>
        <taxon>Eukaryota</taxon>
        <taxon>Viridiplantae</taxon>
        <taxon>Streptophyta</taxon>
        <taxon>Embryophyta</taxon>
        <taxon>Tracheophyta</taxon>
        <taxon>Spermatophyta</taxon>
        <taxon>Magnoliopsida</taxon>
        <taxon>Proteales</taxon>
        <taxon>Nelumbonaceae</taxon>
        <taxon>Nelumbo</taxon>
    </lineage>
</organism>
<evidence type="ECO:0000313" key="4">
    <source>
        <dbReference type="RefSeq" id="XP_010241784.1"/>
    </source>
</evidence>
<evidence type="ECO:0000313" key="3">
    <source>
        <dbReference type="Proteomes" id="UP000189703"/>
    </source>
</evidence>
<dbReference type="Proteomes" id="UP000189703">
    <property type="component" value="Unplaced"/>
</dbReference>
<dbReference type="KEGG" id="nnu:104586305"/>
<proteinExistence type="predicted"/>